<dbReference type="OrthoDB" id="671595at2759"/>
<name>A0A2C9LC00_BIOGL</name>
<dbReference type="InterPro" id="IPR042185">
    <property type="entry name" value="Serpin_sf_2"/>
</dbReference>
<dbReference type="KEGG" id="bgt:106056927"/>
<organism evidence="4 5">
    <name type="scientific">Biomphalaria glabrata</name>
    <name type="common">Bloodfluke planorb</name>
    <name type="synonym">Freshwater snail</name>
    <dbReference type="NCBI Taxonomy" id="6526"/>
    <lineage>
        <taxon>Eukaryota</taxon>
        <taxon>Metazoa</taxon>
        <taxon>Spiralia</taxon>
        <taxon>Lophotrochozoa</taxon>
        <taxon>Mollusca</taxon>
        <taxon>Gastropoda</taxon>
        <taxon>Heterobranchia</taxon>
        <taxon>Euthyneura</taxon>
        <taxon>Panpulmonata</taxon>
        <taxon>Hygrophila</taxon>
        <taxon>Lymnaeoidea</taxon>
        <taxon>Planorbidae</taxon>
        <taxon>Biomphalaria</taxon>
    </lineage>
</organism>
<reference evidence="4" key="1">
    <citation type="submission" date="2020-05" db="UniProtKB">
        <authorList>
            <consortium name="EnsemblMetazoa"/>
        </authorList>
    </citation>
    <scope>IDENTIFICATION</scope>
    <source>
        <strain evidence="4">BB02</strain>
    </source>
</reference>
<accession>A0A2C9LC00</accession>
<gene>
    <name evidence="4" type="primary">106056927</name>
</gene>
<dbReference type="SMART" id="SM00093">
    <property type="entry name" value="SERPIN"/>
    <property type="match status" value="1"/>
</dbReference>
<dbReference type="GO" id="GO:0004867">
    <property type="term" value="F:serine-type endopeptidase inhibitor activity"/>
    <property type="evidence" value="ECO:0007669"/>
    <property type="project" value="InterPro"/>
</dbReference>
<evidence type="ECO:0000256" key="1">
    <source>
        <dbReference type="ARBA" id="ARBA00009500"/>
    </source>
</evidence>
<dbReference type="EnsemblMetazoa" id="BGLB029496-RC">
    <property type="protein sequence ID" value="BGLB029496-PC"/>
    <property type="gene ID" value="BGLB029496"/>
</dbReference>
<protein>
    <recommendedName>
        <fullName evidence="3">Serpin domain-containing protein</fullName>
    </recommendedName>
</protein>
<evidence type="ECO:0000259" key="3">
    <source>
        <dbReference type="SMART" id="SM00093"/>
    </source>
</evidence>
<evidence type="ECO:0000313" key="4">
    <source>
        <dbReference type="EnsemblMetazoa" id="BGLB029496-PC"/>
    </source>
</evidence>
<dbReference type="PANTHER" id="PTHR11461">
    <property type="entry name" value="SERINE PROTEASE INHIBITOR, SERPIN"/>
    <property type="match status" value="1"/>
</dbReference>
<proteinExistence type="inferred from homology"/>
<dbReference type="InterPro" id="IPR023796">
    <property type="entry name" value="Serpin_dom"/>
</dbReference>
<evidence type="ECO:0000313" key="5">
    <source>
        <dbReference type="Proteomes" id="UP000076420"/>
    </source>
</evidence>
<dbReference type="SUPFAM" id="SSF56574">
    <property type="entry name" value="Serpins"/>
    <property type="match status" value="1"/>
</dbReference>
<dbReference type="Pfam" id="PF00079">
    <property type="entry name" value="Serpin"/>
    <property type="match status" value="1"/>
</dbReference>
<dbReference type="VEuPathDB" id="VectorBase:BGLB029496"/>
<dbReference type="Gene3D" id="2.30.39.10">
    <property type="entry name" value="Alpha-1-antitrypsin, domain 1"/>
    <property type="match status" value="1"/>
</dbReference>
<dbReference type="VEuPathDB" id="VectorBase:BGLAX_045358"/>
<comment type="similarity">
    <text evidence="1 2">Belongs to the serpin family.</text>
</comment>
<dbReference type="PROSITE" id="PS00284">
    <property type="entry name" value="SERPIN"/>
    <property type="match status" value="1"/>
</dbReference>
<dbReference type="AlphaFoldDB" id="A0A2C9LC00"/>
<dbReference type="InterPro" id="IPR036186">
    <property type="entry name" value="Serpin_sf"/>
</dbReference>
<dbReference type="InterPro" id="IPR000215">
    <property type="entry name" value="Serpin_fam"/>
</dbReference>
<dbReference type="CDD" id="cd19602">
    <property type="entry name" value="serpin_mollusks"/>
    <property type="match status" value="1"/>
</dbReference>
<dbReference type="Proteomes" id="UP000076420">
    <property type="component" value="Unassembled WGS sequence"/>
</dbReference>
<dbReference type="InterPro" id="IPR023795">
    <property type="entry name" value="Serpin_CS"/>
</dbReference>
<dbReference type="InterPro" id="IPR042178">
    <property type="entry name" value="Serpin_sf_1"/>
</dbReference>
<dbReference type="Gene3D" id="3.30.497.10">
    <property type="entry name" value="Antithrombin, subunit I, domain 2"/>
    <property type="match status" value="1"/>
</dbReference>
<dbReference type="GO" id="GO:0005615">
    <property type="term" value="C:extracellular space"/>
    <property type="evidence" value="ECO:0007669"/>
    <property type="project" value="InterPro"/>
</dbReference>
<dbReference type="PANTHER" id="PTHR11461:SF211">
    <property type="entry name" value="GH10112P-RELATED"/>
    <property type="match status" value="1"/>
</dbReference>
<evidence type="ECO:0000256" key="2">
    <source>
        <dbReference type="RuleBase" id="RU000411"/>
    </source>
</evidence>
<sequence length="411" mass="45941">MKFCTQMLKEYQLRSTKTRMLSITIVLVFFGQLVTASEDDKALISTLSEFSQRLYYVIGRKEANIVFSPHSVHSLLTLASKGAREPTAEVMKEALGITSLGDSVHSTYQDISREVRYPDSVQLGLGNGIFVKPGFTIDENFDQDAQSYYAAAVENINLGYPGGPEIPINEYIAMETQNNIQDLLSQGTINDNTRMLLVSVLLFRGSWKQQFDREETVQQTFHTDISATKVLDMMHDARTMRIKRDDDNQVDVGELCFEGDTYCLYIAIPQRIVTFMSLENSLAQPNRVSSLFEGLNDVYVELVVPKFKIETQLNLKSALTELGFGDIFDEDSADFSGIGSSDLYIHDVIHKAVFEVTEDGTFGTAATVADGSGKSLSTSPPLERFIVDRPFIYFLRNKNTGHILLQGKFSG</sequence>
<feature type="domain" description="Serpin" evidence="3">
    <location>
        <begin position="52"/>
        <end position="410"/>
    </location>
</feature>